<dbReference type="EMBL" id="LMVO01000019">
    <property type="protein sequence ID" value="PAV09243.1"/>
    <property type="molecule type" value="Genomic_DNA"/>
</dbReference>
<reference evidence="4 5" key="1">
    <citation type="journal article" date="2017" name="BMC Genomics">
        <title>Genomic analysis of methanogenic archaea reveals a shift towards energy conservation.</title>
        <authorList>
            <person name="Gilmore S.P."/>
            <person name="Henske J.K."/>
            <person name="Sexton J.A."/>
            <person name="Solomon K.V."/>
            <person name="Seppala S."/>
            <person name="Yoo J.I."/>
            <person name="Huyett L.M."/>
            <person name="Pressman A."/>
            <person name="Cogan J.Z."/>
            <person name="Kivenson V."/>
            <person name="Peng X."/>
            <person name="Tan Y."/>
            <person name="Valentine D.L."/>
            <person name="O'Malley M.A."/>
        </authorList>
    </citation>
    <scope>NUCLEOTIDE SEQUENCE [LARGE SCALE GENOMIC DNA]</scope>
    <source>
        <strain evidence="4 5">XII</strain>
    </source>
</reference>
<organism evidence="4 5">
    <name type="scientific">Methanocorpusculum parvum</name>
    <dbReference type="NCBI Taxonomy" id="2193"/>
    <lineage>
        <taxon>Archaea</taxon>
        <taxon>Methanobacteriati</taxon>
        <taxon>Methanobacteriota</taxon>
        <taxon>Stenosarchaea group</taxon>
        <taxon>Methanomicrobia</taxon>
        <taxon>Methanomicrobiales</taxon>
        <taxon>Methanocorpusculaceae</taxon>
        <taxon>Methanocorpusculum</taxon>
    </lineage>
</organism>
<evidence type="ECO:0000259" key="2">
    <source>
        <dbReference type="Pfam" id="PF07510"/>
    </source>
</evidence>
<proteinExistence type="predicted"/>
<dbReference type="InterPro" id="IPR025364">
    <property type="entry name" value="DUF4268"/>
</dbReference>
<dbReference type="PANTHER" id="PTHR35149:SF2">
    <property type="entry name" value="DUF262 DOMAIN-CONTAINING PROTEIN"/>
    <property type="match status" value="1"/>
</dbReference>
<name>A0AAX0Q7T5_9EURY</name>
<dbReference type="RefSeq" id="WP_052320046.1">
    <property type="nucleotide sequence ID" value="NZ_LMVO01000019.1"/>
</dbReference>
<gene>
    <name evidence="4" type="ORF">ASJ83_08425</name>
</gene>
<keyword evidence="5" id="KW-1185">Reference proteome</keyword>
<dbReference type="Pfam" id="PF03235">
    <property type="entry name" value="GmrSD_N"/>
    <property type="match status" value="1"/>
</dbReference>
<dbReference type="InterPro" id="IPR004919">
    <property type="entry name" value="GmrSD_N"/>
</dbReference>
<protein>
    <recommendedName>
        <fullName evidence="6">DUF4268 domain-containing protein</fullName>
    </recommendedName>
</protein>
<evidence type="ECO:0000259" key="1">
    <source>
        <dbReference type="Pfam" id="PF03235"/>
    </source>
</evidence>
<dbReference type="Pfam" id="PF07510">
    <property type="entry name" value="GmrSD_C"/>
    <property type="match status" value="1"/>
</dbReference>
<feature type="domain" description="GmrSD restriction endonucleases N-terminal" evidence="1">
    <location>
        <begin position="10"/>
        <end position="216"/>
    </location>
</feature>
<dbReference type="Proteomes" id="UP000243820">
    <property type="component" value="Unassembled WGS sequence"/>
</dbReference>
<evidence type="ECO:0000259" key="3">
    <source>
        <dbReference type="Pfam" id="PF14088"/>
    </source>
</evidence>
<dbReference type="Pfam" id="PF14088">
    <property type="entry name" value="DUF4268"/>
    <property type="match status" value="1"/>
</dbReference>
<dbReference type="PANTHER" id="PTHR35149">
    <property type="entry name" value="SLL5132 PROTEIN"/>
    <property type="match status" value="1"/>
</dbReference>
<comment type="caution">
    <text evidence="4">The sequence shown here is derived from an EMBL/GenBank/DDBJ whole genome shotgun (WGS) entry which is preliminary data.</text>
</comment>
<accession>A0AAX0Q7T5</accession>
<feature type="domain" description="GmrSD restriction endonucleases C-terminal" evidence="2">
    <location>
        <begin position="404"/>
        <end position="547"/>
    </location>
</feature>
<evidence type="ECO:0000313" key="5">
    <source>
        <dbReference type="Proteomes" id="UP000243820"/>
    </source>
</evidence>
<dbReference type="InterPro" id="IPR011089">
    <property type="entry name" value="GmrSD_C"/>
</dbReference>
<evidence type="ECO:0008006" key="6">
    <source>
        <dbReference type="Google" id="ProtNLM"/>
    </source>
</evidence>
<sequence>MKGNEKFLIRLLDSNDIFVIPVYQREYEWQLEHCKQLYSDLLSTIINNRPTHFFGSIVSATNPKGGRGEYVIIDGQQRITTISILLIAIYNILKQGILISADKKLTDKIHNKYLRDEYDHTIKLIPAANSQNAYNALFSEDLGDLEQDSRITKNYQYFYTSILKREVTIDELMEAVSRLVVIDIILEKDDDAQLIFESLNSTGLALSESDKVRNYVLMSLPLEMQEKYYTSYWYKIEKYTPKNTDAFLRDYLTIKLRRIPAIANIYSEFKVYAETADKETLLQDMVKYAKYYYMIQSPETAEGDIKKILTKLRKLDNSVINPYVMEILDGYQSGMIISNEIISILRILETYLVRRIICGVPAQGLNKVFMTLHKDVLRQEGNETGYVEKLKYILLSKQGSGRFPTDTEVRDNLLNRNLYQDMKLTYLLYLLESLENQDNYEVVDLENLISEGQLSIEHIMPQTLSDKWKEELGGSETALQVHEEWLHKLANLSLTAYNSKYSNNSFFDKKNMPKGFKESHLKLNHYVATCDKWAREELVERNNQLTNLALKIWPTYVSSFVPAQKEGNTFSLDEDVDLYNRNIYSFTFAGTKYSVKTWREFLASVIGLLHERDGAVLQDLALSSEKTPVAQAISASEDAFSPGDSRRIAEGIYLRVHGDTGSKISLIKKYLSLFDVEPGEITITVSNPVVSTANPVNSRQKGDMYFKFWDQLLVEINTKTDIYQNRTPNRSGWFTAKSILGGGMNYFMSIRLKKCTVGFQCNNMDIMKNKKLYDYIHSHKDEIENKIGLPIFWERGDSLRISFLSIRLDDIDFMDESTWPQINSFMVGNTVALSEVLTPILQKY</sequence>
<evidence type="ECO:0000313" key="4">
    <source>
        <dbReference type="EMBL" id="PAV09243.1"/>
    </source>
</evidence>
<dbReference type="AlphaFoldDB" id="A0AAX0Q7T5"/>
<feature type="domain" description="DUF4268" evidence="3">
    <location>
        <begin position="705"/>
        <end position="839"/>
    </location>
</feature>